<dbReference type="AlphaFoldDB" id="A0A1G4PSY0"/>
<sequence length="303" mass="32119">MMDVDLTVALIKATVQIDQPISEAKRMVGTGFLVSVPRADGTSEVVLVTAAHVFEKMPAADVRIGWRVQGVKGNWSYVPSNMTIRTVNGPAWYQHPAQDIAIIPVDVPEGLRDSAIPADWLADDATFINERVAAGDEMMTLGYPHGLSANVAGFPILRAGRLASWPVAPSTTYPTFLIDLTAVPGNSGGPVFMTSQGDKGHAFVAGVLIKQVEDDNQRLELGVVTDAVFVRETINLMLKAQGTGLNPSVSLKPAAPAPMRTPGGATTDTQDMTRRVTDTVGQAAKPSQGEGGDQVTPEQSPVH</sequence>
<feature type="region of interest" description="Disordered" evidence="1">
    <location>
        <begin position="245"/>
        <end position="303"/>
    </location>
</feature>
<dbReference type="STRING" id="260084.SAMN02927928_0621"/>
<accession>A0A1G4PSY0</accession>
<dbReference type="EMBL" id="FMTS01000001">
    <property type="protein sequence ID" value="SCW35129.1"/>
    <property type="molecule type" value="Genomic_DNA"/>
</dbReference>
<dbReference type="Proteomes" id="UP000199150">
    <property type="component" value="Unassembled WGS sequence"/>
</dbReference>
<dbReference type="RefSeq" id="WP_090643524.1">
    <property type="nucleotide sequence ID" value="NZ_CBCRYE010000001.1"/>
</dbReference>
<dbReference type="OrthoDB" id="212300at2"/>
<keyword evidence="3" id="KW-1185">Reference proteome</keyword>
<dbReference type="SUPFAM" id="SSF50494">
    <property type="entry name" value="Trypsin-like serine proteases"/>
    <property type="match status" value="1"/>
</dbReference>
<gene>
    <name evidence="2" type="ORF">SAMN02927928_0621</name>
</gene>
<evidence type="ECO:0000256" key="1">
    <source>
        <dbReference type="SAM" id="MobiDB-lite"/>
    </source>
</evidence>
<evidence type="ECO:0000313" key="3">
    <source>
        <dbReference type="Proteomes" id="UP000199150"/>
    </source>
</evidence>
<dbReference type="InterPro" id="IPR009003">
    <property type="entry name" value="Peptidase_S1_PA"/>
</dbReference>
<organism evidence="2 3">
    <name type="scientific">Asticcacaulis taihuensis</name>
    <dbReference type="NCBI Taxonomy" id="260084"/>
    <lineage>
        <taxon>Bacteria</taxon>
        <taxon>Pseudomonadati</taxon>
        <taxon>Pseudomonadota</taxon>
        <taxon>Alphaproteobacteria</taxon>
        <taxon>Caulobacterales</taxon>
        <taxon>Caulobacteraceae</taxon>
        <taxon>Asticcacaulis</taxon>
    </lineage>
</organism>
<reference evidence="3" key="1">
    <citation type="submission" date="2016-10" db="EMBL/GenBank/DDBJ databases">
        <authorList>
            <person name="Varghese N."/>
            <person name="Submissions S."/>
        </authorList>
    </citation>
    <scope>NUCLEOTIDE SEQUENCE [LARGE SCALE GENOMIC DNA]</scope>
    <source>
        <strain evidence="3">CGMCC 1.3431</strain>
    </source>
</reference>
<dbReference type="Pfam" id="PF13365">
    <property type="entry name" value="Trypsin_2"/>
    <property type="match status" value="1"/>
</dbReference>
<proteinExistence type="predicted"/>
<evidence type="ECO:0000313" key="2">
    <source>
        <dbReference type="EMBL" id="SCW35129.1"/>
    </source>
</evidence>
<name>A0A1G4PSY0_9CAUL</name>
<dbReference type="Gene3D" id="2.40.10.120">
    <property type="match status" value="1"/>
</dbReference>
<protein>
    <submittedName>
        <fullName evidence="2">Trypsin-like peptidase domain-containing protein</fullName>
    </submittedName>
</protein>